<feature type="compositionally biased region" description="Low complexity" evidence="2">
    <location>
        <begin position="62"/>
        <end position="75"/>
    </location>
</feature>
<feature type="compositionally biased region" description="Polar residues" evidence="2">
    <location>
        <begin position="1115"/>
        <end position="1139"/>
    </location>
</feature>
<evidence type="ECO:0000256" key="2">
    <source>
        <dbReference type="SAM" id="MobiDB-lite"/>
    </source>
</evidence>
<dbReference type="Gene3D" id="3.40.640.10">
    <property type="entry name" value="Type I PLP-dependent aspartate aminotransferase-like (Major domain)"/>
    <property type="match status" value="1"/>
</dbReference>
<feature type="region of interest" description="Disordered" evidence="2">
    <location>
        <begin position="1080"/>
        <end position="1102"/>
    </location>
</feature>
<feature type="region of interest" description="Disordered" evidence="2">
    <location>
        <begin position="914"/>
        <end position="966"/>
    </location>
</feature>
<dbReference type="EMBL" id="MSFO01000001">
    <property type="protein sequence ID" value="PLB55766.1"/>
    <property type="molecule type" value="Genomic_DNA"/>
</dbReference>
<feature type="compositionally biased region" description="Basic and acidic residues" evidence="2">
    <location>
        <begin position="1245"/>
        <end position="1260"/>
    </location>
</feature>
<feature type="compositionally biased region" description="Polar residues" evidence="2">
    <location>
        <begin position="192"/>
        <end position="222"/>
    </location>
</feature>
<evidence type="ECO:0000256" key="1">
    <source>
        <dbReference type="ARBA" id="ARBA00022898"/>
    </source>
</evidence>
<feature type="compositionally biased region" description="Polar residues" evidence="2">
    <location>
        <begin position="35"/>
        <end position="61"/>
    </location>
</feature>
<dbReference type="Proteomes" id="UP000234275">
    <property type="component" value="Unassembled WGS sequence"/>
</dbReference>
<dbReference type="Pfam" id="PF02213">
    <property type="entry name" value="GYF"/>
    <property type="match status" value="1"/>
</dbReference>
<proteinExistence type="predicted"/>
<accession>A0A2I2GSC4</accession>
<feature type="compositionally biased region" description="Polar residues" evidence="2">
    <location>
        <begin position="1276"/>
        <end position="1321"/>
    </location>
</feature>
<dbReference type="SUPFAM" id="SSF55277">
    <property type="entry name" value="GYF domain"/>
    <property type="match status" value="1"/>
</dbReference>
<feature type="domain" description="GYF" evidence="3">
    <location>
        <begin position="758"/>
        <end position="813"/>
    </location>
</feature>
<feature type="compositionally biased region" description="Pro residues" evidence="2">
    <location>
        <begin position="1181"/>
        <end position="1194"/>
    </location>
</feature>
<dbReference type="InterPro" id="IPR015421">
    <property type="entry name" value="PyrdxlP-dep_Trfase_major"/>
</dbReference>
<dbReference type="Pfam" id="PF00266">
    <property type="entry name" value="Aminotran_5"/>
    <property type="match status" value="1"/>
</dbReference>
<dbReference type="VEuPathDB" id="FungiDB:P170DRAFT_453036"/>
<feature type="compositionally biased region" description="Low complexity" evidence="2">
    <location>
        <begin position="1408"/>
        <end position="1432"/>
    </location>
</feature>
<feature type="region of interest" description="Disordered" evidence="2">
    <location>
        <begin position="690"/>
        <end position="749"/>
    </location>
</feature>
<dbReference type="InterPro" id="IPR000192">
    <property type="entry name" value="Aminotrans_V_dom"/>
</dbReference>
<dbReference type="STRING" id="1392250.A0A2I2GSC4"/>
<dbReference type="InterPro" id="IPR015424">
    <property type="entry name" value="PyrdxlP-dep_Trfase"/>
</dbReference>
<feature type="region of interest" description="Disordered" evidence="2">
    <location>
        <begin position="469"/>
        <end position="544"/>
    </location>
</feature>
<feature type="compositionally biased region" description="Polar residues" evidence="2">
    <location>
        <begin position="705"/>
        <end position="725"/>
    </location>
</feature>
<feature type="compositionally biased region" description="Basic and acidic residues" evidence="2">
    <location>
        <begin position="398"/>
        <end position="408"/>
    </location>
</feature>
<dbReference type="PANTHER" id="PTHR43092:SF2">
    <property type="entry name" value="HERCYNYLCYSTEINE SULFOXIDE LYASE"/>
    <property type="match status" value="1"/>
</dbReference>
<dbReference type="InterPro" id="IPR003169">
    <property type="entry name" value="GYF"/>
</dbReference>
<feature type="region of interest" description="Disordered" evidence="2">
    <location>
        <begin position="129"/>
        <end position="333"/>
    </location>
</feature>
<reference evidence="4 5" key="1">
    <citation type="submission" date="2016-12" db="EMBL/GenBank/DDBJ databases">
        <title>The genomes of Aspergillus section Nigri reveals drivers in fungal speciation.</title>
        <authorList>
            <consortium name="DOE Joint Genome Institute"/>
            <person name="Vesth T.C."/>
            <person name="Nybo J."/>
            <person name="Theobald S."/>
            <person name="Brandl J."/>
            <person name="Frisvad J.C."/>
            <person name="Nielsen K.F."/>
            <person name="Lyhne E.K."/>
            <person name="Kogle M.E."/>
            <person name="Kuo A."/>
            <person name="Riley R."/>
            <person name="Clum A."/>
            <person name="Nolan M."/>
            <person name="Lipzen A."/>
            <person name="Salamov A."/>
            <person name="Henrissat B."/>
            <person name="Wiebenga A."/>
            <person name="De Vries R.P."/>
            <person name="Grigoriev I.V."/>
            <person name="Mortensen U.H."/>
            <person name="Andersen M.R."/>
            <person name="Baker S.E."/>
        </authorList>
    </citation>
    <scope>NUCLEOTIDE SEQUENCE [LARGE SCALE GENOMIC DNA]</scope>
    <source>
        <strain evidence="4 5">IBT 23096</strain>
    </source>
</reference>
<feature type="region of interest" description="Disordered" evidence="2">
    <location>
        <begin position="1114"/>
        <end position="1386"/>
    </location>
</feature>
<dbReference type="PROSITE" id="PS50829">
    <property type="entry name" value="GYF"/>
    <property type="match status" value="1"/>
</dbReference>
<feature type="region of interest" description="Disordered" evidence="2">
    <location>
        <begin position="352"/>
        <end position="451"/>
    </location>
</feature>
<comment type="caution">
    <text evidence="4">The sequence shown here is derived from an EMBL/GenBank/DDBJ whole genome shotgun (WGS) entry which is preliminary data.</text>
</comment>
<dbReference type="InterPro" id="IPR035445">
    <property type="entry name" value="GYF-like_dom_sf"/>
</dbReference>
<dbReference type="OrthoDB" id="48509at2759"/>
<feature type="region of interest" description="Disordered" evidence="2">
    <location>
        <begin position="1408"/>
        <end position="1443"/>
    </location>
</feature>
<dbReference type="Gene3D" id="3.30.1490.40">
    <property type="match status" value="1"/>
</dbReference>
<evidence type="ECO:0000313" key="5">
    <source>
        <dbReference type="Proteomes" id="UP000234275"/>
    </source>
</evidence>
<feature type="compositionally biased region" description="Low complexity" evidence="2">
    <location>
        <begin position="936"/>
        <end position="957"/>
    </location>
</feature>
<dbReference type="SUPFAM" id="SSF53383">
    <property type="entry name" value="PLP-dependent transferases"/>
    <property type="match status" value="1"/>
</dbReference>
<organism evidence="4 5">
    <name type="scientific">Aspergillus steynii IBT 23096</name>
    <dbReference type="NCBI Taxonomy" id="1392250"/>
    <lineage>
        <taxon>Eukaryota</taxon>
        <taxon>Fungi</taxon>
        <taxon>Dikarya</taxon>
        <taxon>Ascomycota</taxon>
        <taxon>Pezizomycotina</taxon>
        <taxon>Eurotiomycetes</taxon>
        <taxon>Eurotiomycetidae</taxon>
        <taxon>Eurotiales</taxon>
        <taxon>Aspergillaceae</taxon>
        <taxon>Aspergillus</taxon>
        <taxon>Aspergillus subgen. Circumdati</taxon>
    </lineage>
</organism>
<feature type="compositionally biased region" description="Low complexity" evidence="2">
    <location>
        <begin position="1261"/>
        <end position="1271"/>
    </location>
</feature>
<evidence type="ECO:0000259" key="3">
    <source>
        <dbReference type="PROSITE" id="PS50829"/>
    </source>
</evidence>
<keyword evidence="5" id="KW-1185">Reference proteome</keyword>
<feature type="compositionally biased region" description="Polar residues" evidence="2">
    <location>
        <begin position="1199"/>
        <end position="1227"/>
    </location>
</feature>
<feature type="compositionally biased region" description="Basic and acidic residues" evidence="2">
    <location>
        <begin position="270"/>
        <end position="296"/>
    </location>
</feature>
<feature type="region of interest" description="Disordered" evidence="2">
    <location>
        <begin position="1"/>
        <end position="92"/>
    </location>
</feature>
<dbReference type="SMART" id="SM00444">
    <property type="entry name" value="GYF"/>
    <property type="match status" value="1"/>
</dbReference>
<dbReference type="GeneID" id="36559026"/>
<name>A0A2I2GSC4_9EURO</name>
<gene>
    <name evidence="4" type="ORF">P170DRAFT_453036</name>
</gene>
<dbReference type="CDD" id="cd00072">
    <property type="entry name" value="GYF"/>
    <property type="match status" value="1"/>
</dbReference>
<keyword evidence="1" id="KW-0663">Pyridoxal phosphate</keyword>
<feature type="compositionally biased region" description="Polar residues" evidence="2">
    <location>
        <begin position="1"/>
        <end position="10"/>
    </location>
</feature>
<feature type="compositionally biased region" description="Low complexity" evidence="2">
    <location>
        <begin position="1377"/>
        <end position="1386"/>
    </location>
</feature>
<feature type="compositionally biased region" description="Polar residues" evidence="2">
    <location>
        <begin position="481"/>
        <end position="503"/>
    </location>
</feature>
<feature type="compositionally biased region" description="Low complexity" evidence="2">
    <location>
        <begin position="1339"/>
        <end position="1358"/>
    </location>
</feature>
<feature type="compositionally biased region" description="Polar residues" evidence="2">
    <location>
        <begin position="238"/>
        <end position="250"/>
    </location>
</feature>
<dbReference type="RefSeq" id="XP_024711068.1">
    <property type="nucleotide sequence ID" value="XM_024851327.1"/>
</dbReference>
<sequence length="2037" mass="217046">MPTPLPSSFASAAAGNVHDSSRRGDGTAGGEWSRSRMNGATQTFRRPSVAINPSQSRDTSQPASATTPTAGAYTPHQMSNYPASALRNGAGSDTRYSKEQLLNLYKSQRESGALNKNVAEYFAADWNPRADTSPVNGAWGRREDAKDNPSGPEVCWDHGGQMEPLGLMDMTDEERELFTLSVNSPLKPPPTNASKENAGTGTGGRKSSISYSQGHMNNYNTQSPSAARPGPRRRETGDSTGNPMSPTASGTRFFRDEPNTATPPPSLLRRKTDFRDTSSTSRWEEKEKESANREGGSEVASPFGSLKRSSTNPLNVAPGGGNSPWGASASHSANFSPMGAFGAFSLGTNAAQTPTTEKKAGFGSLRGESRLKGLFSKDSTEDMSASIKEKTSLSSLERLAEGEGDKRSQSPWGETVKTRAGRSETNPFSEELRSGSAALGGSQDISTPSQAAADQLGFSAFGMTSSIPGFRELMQSHENSRNPTPSLLQGHEPTSPTNTNPYQSPHGERGGGGGISGDLDDVETDGSDIQNTHHPGLSGLRDPASAFGSIRRVGSGMDLPSIDRSQTSSAAGNRSFSGLGGLGGLSSLGGAGGWPSSGAVGTPTRERSAFAGGFGDPIFGSMADLQSPSLSTLGGSGLFSPHPGGISGTGSLGRSSKLGSLFPAAMQEQMQAEHPARPDLGTLEESIRQADAQQADKTGQGHAPATTSTSQTPVSAVGSLPTSMTADGAPPSQTPGPPGSNLASVPPAQQRTMVMPDRMRWIYRDPQGNIQGPWTGLEMHDWFKAGFFSPDLQIKKLEDPEFEPLAQLVRRIGNSREPFLVPQIGIPHGPEPNPTGTWTTNNAGAAQPPFPGSFPSFGTTLTAEQQNALERRKQEEQYLMARQKEHLAQQQALMKQMQFQGVPHAIHPHQLQHHSSAHSLHSQPSFGSIASPVGFQPSPIQGPMQQQQQQQQQQQPPVGGFFDAAAPLRPGALPNVGPQMLGTELGGSQDQLPALLDRLNVSRNDPFAFGSPGSLNARQPDSLFHSQQVASMLQDRARLQQEQEQFDSTQGDSLFDQQAREERLRQFHALRAQEGELGLRTAEGLPTHPAMDPSLEDEGETLTSQDLAAGVATLEASQEGSEPVLTLSQQVQKAASAQREQQEHEQQHHHQQQQQHEQEQVQGEVAWGGAGLAKGDSAMPQPFPPPPSASPLPAPAAQRNRQNVAESLAANSRSQTQTPVEAPTTSIAPWAKEANELPKGPSLKEIQEAEARNAAQKEELAAAARRAQMLAEQERLSQAQTQAAPGLPSTANWASAGSPATLSSAGSVWNNKGQTPSSTAKKTLAQIQKEEEARKQRMAAAAAAAQSAAAMTASAAPPTTSPPAAPSSTGKRYADLASKAPAAVPSPVSAAATTAAAAGGGSAWTTVGAGGKAKAPPAAPSGPRSTTATTPLPASPARPKPATVISAPRTVTVGSTPPANPNRAVEEFTKWAKLTLGKGLNSSINVDDFVQQLLLLPADSEIISDSVYANSQTLDGRRFAEDFIRRRKMADKGIVDPTVASALAEQSSAGGWSEVAKKGSSSNVHREEDNSSAAILKMSLPFGAPMKSQFLIDPTFRNLNHGSFGTYPLPIQTTQQSLQTTAESRPDVFIRRTQPSLLDSARAAIASLLNVPVSECVFVKNATTGVSTVLSNLVFEPHDVLLYFDTIYGGVERGIHQLVERGLRTKKVGYNFPIETEDILRQFRQAVKEVKAEGGRVKVAVFDTIVSTPGFRFPFEDLVEACRDEGVLSLVDAAHGVGQIELDLGALRPDFLTSNCHKWLYTPRGCAVLYVPHRHQHLIRSTMPASWGWIPPSSSSSPPANPATPGSKSPFEYLFQYTATTDDTAYLCVPAALEFRQKVCGGEARIYAYCERLANEAADLLAEELGTEVLQEAGLSGQESRMRRCAMTTVRLPVRIGGIESGMKALDLEEKVTVQEQDGRNVSVVPKALVPAVLDWFRDKLFRAGTFVPVFEYQGSLWIRLSGQIYLERSDFEWLAGVLKGLCERLKEDRVLVESRM</sequence>
<dbReference type="PANTHER" id="PTHR43092">
    <property type="entry name" value="L-CYSTEINE DESULFHYDRASE"/>
    <property type="match status" value="1"/>
</dbReference>
<evidence type="ECO:0000313" key="4">
    <source>
        <dbReference type="EMBL" id="PLB55766.1"/>
    </source>
</evidence>
<protein>
    <recommendedName>
        <fullName evidence="3">GYF domain-containing protein</fullName>
    </recommendedName>
</protein>